<dbReference type="Proteomes" id="UP000319267">
    <property type="component" value="Unassembled WGS sequence"/>
</dbReference>
<evidence type="ECO:0000313" key="1">
    <source>
        <dbReference type="EMBL" id="SMO41643.1"/>
    </source>
</evidence>
<gene>
    <name evidence="1" type="ORF">SAMN06265220_101644</name>
</gene>
<organism evidence="1 2">
    <name type="scientific">Flavobacterium nitrogenifigens</name>
    <dbReference type="NCBI Taxonomy" id="1617283"/>
    <lineage>
        <taxon>Bacteria</taxon>
        <taxon>Pseudomonadati</taxon>
        <taxon>Bacteroidota</taxon>
        <taxon>Flavobacteriia</taxon>
        <taxon>Flavobacteriales</taxon>
        <taxon>Flavobacteriaceae</taxon>
        <taxon>Flavobacterium</taxon>
    </lineage>
</organism>
<dbReference type="EMBL" id="FXTQ01000001">
    <property type="protein sequence ID" value="SMO41643.1"/>
    <property type="molecule type" value="Genomic_DNA"/>
</dbReference>
<sequence length="83" mass="9489">MTTAYFLTSGLPDMYQAVLTDIADNSKYLWAASQPTFLKCLDAMEEFLADNFIVLYSKILTSAERDPLIDKELEGFILNHLEY</sequence>
<keyword evidence="2" id="KW-1185">Reference proteome</keyword>
<proteinExistence type="predicted"/>
<dbReference type="OrthoDB" id="1363391at2"/>
<evidence type="ECO:0000313" key="2">
    <source>
        <dbReference type="Proteomes" id="UP000319267"/>
    </source>
</evidence>
<dbReference type="RefSeq" id="WP_111377045.1">
    <property type="nucleotide sequence ID" value="NZ_CP043612.1"/>
</dbReference>
<dbReference type="AlphaFoldDB" id="A0A521B3I8"/>
<protein>
    <submittedName>
        <fullName evidence="1">Uncharacterized protein</fullName>
    </submittedName>
</protein>
<accession>A0A521B3I8</accession>
<name>A0A521B3I8_9FLAO</name>
<reference evidence="1 2" key="1">
    <citation type="submission" date="2017-05" db="EMBL/GenBank/DDBJ databases">
        <authorList>
            <person name="Varghese N."/>
            <person name="Submissions S."/>
        </authorList>
    </citation>
    <scope>NUCLEOTIDE SEQUENCE [LARGE SCALE GENOMIC DNA]</scope>
    <source>
        <strain evidence="1 2">DSM 29982</strain>
    </source>
</reference>